<evidence type="ECO:0000259" key="1">
    <source>
        <dbReference type="Pfam" id="PF09339"/>
    </source>
</evidence>
<dbReference type="EMBL" id="JACHKZ010000003">
    <property type="protein sequence ID" value="MBB6576774.1"/>
    <property type="molecule type" value="Genomic_DNA"/>
</dbReference>
<accession>A0ABR6RCK6</accession>
<reference evidence="2 3" key="1">
    <citation type="submission" date="2020-08" db="EMBL/GenBank/DDBJ databases">
        <title>Functional genomics of gut bacteria from endangered species of beetles.</title>
        <authorList>
            <person name="Carlos-Shanley C."/>
        </authorList>
    </citation>
    <scope>NUCLEOTIDE SEQUENCE [LARGE SCALE GENOMIC DNA]</scope>
    <source>
        <strain evidence="2 3">S00124</strain>
    </source>
</reference>
<keyword evidence="3" id="KW-1185">Reference proteome</keyword>
<evidence type="ECO:0000313" key="2">
    <source>
        <dbReference type="EMBL" id="MBB6576774.1"/>
    </source>
</evidence>
<dbReference type="Pfam" id="PF09339">
    <property type="entry name" value="HTH_IclR"/>
    <property type="match status" value="1"/>
</dbReference>
<dbReference type="InterPro" id="IPR005471">
    <property type="entry name" value="Tscrpt_reg_IclR_N"/>
</dbReference>
<feature type="domain" description="HTH iclR-type" evidence="1">
    <location>
        <begin position="163"/>
        <end position="196"/>
    </location>
</feature>
<dbReference type="Proteomes" id="UP000562492">
    <property type="component" value="Unassembled WGS sequence"/>
</dbReference>
<protein>
    <recommendedName>
        <fullName evidence="1">HTH iclR-type domain-containing protein</fullName>
    </recommendedName>
</protein>
<name>A0ABR6RCK6_9BURK</name>
<organism evidence="2 3">
    <name type="scientific">Comamonas odontotermitis</name>
    <dbReference type="NCBI Taxonomy" id="379895"/>
    <lineage>
        <taxon>Bacteria</taxon>
        <taxon>Pseudomonadati</taxon>
        <taxon>Pseudomonadota</taxon>
        <taxon>Betaproteobacteria</taxon>
        <taxon>Burkholderiales</taxon>
        <taxon>Comamonadaceae</taxon>
        <taxon>Comamonas</taxon>
    </lineage>
</organism>
<proteinExistence type="predicted"/>
<gene>
    <name evidence="2" type="ORF">HNP33_000822</name>
</gene>
<dbReference type="RefSeq" id="WP_184705571.1">
    <property type="nucleotide sequence ID" value="NZ_JACHKZ010000003.1"/>
</dbReference>
<sequence length="235" mass="25222">MQTAGISADLLTPNVRHRFVQLFGVAARKSVLPWKEVPRDRAQLVLVDQGMADVVSSLGNSPCVVTVGHVGGNLTGNASWAGRLEVNYTLSDLIDTLDRAAVFLLDWEARQKVIARSERAQPTPAEAAPAAKQEYLHQLKSWVSMGAPFNTGACIRALALLSREPVSLAQICTHSGLDSATARHLLVELGQRGVLRGVAISSQRPIASSVRREPVHSNGLLGRLSRWIRGGGKAA</sequence>
<comment type="caution">
    <text evidence="2">The sequence shown here is derived from an EMBL/GenBank/DDBJ whole genome shotgun (WGS) entry which is preliminary data.</text>
</comment>
<evidence type="ECO:0000313" key="3">
    <source>
        <dbReference type="Proteomes" id="UP000562492"/>
    </source>
</evidence>